<evidence type="ECO:0000256" key="1">
    <source>
        <dbReference type="ARBA" id="ARBA00004123"/>
    </source>
</evidence>
<keyword evidence="3 5" id="KW-0694">RNA-binding</keyword>
<evidence type="ECO:0000256" key="4">
    <source>
        <dbReference type="ARBA" id="ARBA00023242"/>
    </source>
</evidence>
<evidence type="ECO:0000313" key="9">
    <source>
        <dbReference type="EMBL" id="KAH3672338.1"/>
    </source>
</evidence>
<sequence length="584" mass="63598">MSSIELFVGILEEIKKIKNGISGSRIKKLTQIAVEDVSNSSEFVSLTLKNIKESKPTHKLGALYILDSIARQYRTKADELGESITTNAADGTFAGGLVKFGKILKEAVDETINNVSGDQKEKIEKLLTIWTKANTFDKTLINELETKYFGKPQTSQSPNSNDQQLNTPLDPSDILKNLASLVQSGQSSQPPQPPQPPQQSAVVPPTQATTNAPLDPQAAMLAMLQNLQQSGQLPPMPQPPVPQYQQEHSDQSDPRNRFQNNSSVSQEEAFKSFRNGGSRDQGGQGNYRERSNNGFSRRNRSRSPNRDDRGNNTSRSHPPPGHVVGERNVPGTPHYRVKEFSIDPTLPAGSIKVLSRTVFIGGVPGHMSETDLATVLRPFAEVQSVILNSERKHAFVKVYSRKEAEEVISSFNKSGSHLGLRTRWGVGFGPRDCCDYQHGVSIIPIARLTDADRRWVTLAEWGGIGDSNELAPGYVMEEPDIEIGEGVSSKAISKKMPTDGSRNGPRSTKPGEPDDMFTDPLNKAQVPSFMQQASAKSNVLAGLFGGAPPAPPVSQVQQQVPAPPAGASNAQLESLMALLQQQKK</sequence>
<dbReference type="FunFam" id="3.30.70.330:FF:000397">
    <property type="entry name" value="RNA binding protein Nrd1"/>
    <property type="match status" value="1"/>
</dbReference>
<evidence type="ECO:0000259" key="7">
    <source>
        <dbReference type="PROSITE" id="PS50102"/>
    </source>
</evidence>
<dbReference type="SUPFAM" id="SSF54928">
    <property type="entry name" value="RNA-binding domain, RBD"/>
    <property type="match status" value="1"/>
</dbReference>
<feature type="domain" description="RRM" evidence="7">
    <location>
        <begin position="356"/>
        <end position="427"/>
    </location>
</feature>
<dbReference type="Gene3D" id="1.25.40.90">
    <property type="match status" value="1"/>
</dbReference>
<accession>A0A9P8PHH2</accession>
<dbReference type="Pfam" id="PF21380">
    <property type="entry name" value="Nrd1-Seb1_dom2"/>
    <property type="match status" value="1"/>
</dbReference>
<keyword evidence="10" id="KW-1185">Reference proteome</keyword>
<evidence type="ECO:0008006" key="11">
    <source>
        <dbReference type="Google" id="ProtNLM"/>
    </source>
</evidence>
<dbReference type="PROSITE" id="PS51391">
    <property type="entry name" value="CID"/>
    <property type="match status" value="1"/>
</dbReference>
<evidence type="ECO:0000256" key="3">
    <source>
        <dbReference type="ARBA" id="ARBA00022884"/>
    </source>
</evidence>
<dbReference type="GO" id="GO:0006369">
    <property type="term" value="P:termination of RNA polymerase II transcription"/>
    <property type="evidence" value="ECO:0007669"/>
    <property type="project" value="InterPro"/>
</dbReference>
<feature type="compositionally biased region" description="Low complexity" evidence="6">
    <location>
        <begin position="198"/>
        <end position="207"/>
    </location>
</feature>
<feature type="domain" description="CID" evidence="8">
    <location>
        <begin position="1"/>
        <end position="152"/>
    </location>
</feature>
<reference evidence="9" key="2">
    <citation type="submission" date="2021-01" db="EMBL/GenBank/DDBJ databases">
        <authorList>
            <person name="Schikora-Tamarit M.A."/>
        </authorList>
    </citation>
    <scope>NUCLEOTIDE SEQUENCE</scope>
    <source>
        <strain evidence="9">CBS6341</strain>
    </source>
</reference>
<dbReference type="Gene3D" id="3.30.70.330">
    <property type="match status" value="1"/>
</dbReference>
<dbReference type="PANTHER" id="PTHR15921">
    <property type="entry name" value="PRE-MRNA CLEAVAGE COMPLEX II"/>
    <property type="match status" value="1"/>
</dbReference>
<feature type="compositionally biased region" description="Polar residues" evidence="6">
    <location>
        <begin position="152"/>
        <end position="169"/>
    </location>
</feature>
<dbReference type="AlphaFoldDB" id="A0A9P8PHH2"/>
<feature type="compositionally biased region" description="Low complexity" evidence="6">
    <location>
        <begin position="553"/>
        <end position="568"/>
    </location>
</feature>
<dbReference type="GO" id="GO:0005737">
    <property type="term" value="C:cytoplasm"/>
    <property type="evidence" value="ECO:0007669"/>
    <property type="project" value="TreeGrafter"/>
</dbReference>
<dbReference type="Pfam" id="PF04818">
    <property type="entry name" value="CID"/>
    <property type="match status" value="1"/>
</dbReference>
<protein>
    <recommendedName>
        <fullName evidence="11">Protein NRD1</fullName>
    </recommendedName>
</protein>
<dbReference type="InterPro" id="IPR008942">
    <property type="entry name" value="ENTH_VHS"/>
</dbReference>
<dbReference type="GO" id="GO:0031126">
    <property type="term" value="P:sno(s)RNA 3'-end processing"/>
    <property type="evidence" value="ECO:0007669"/>
    <property type="project" value="UniProtKB-ARBA"/>
</dbReference>
<dbReference type="GO" id="GO:0003729">
    <property type="term" value="F:mRNA binding"/>
    <property type="evidence" value="ECO:0007669"/>
    <property type="project" value="InterPro"/>
</dbReference>
<dbReference type="Pfam" id="PF00076">
    <property type="entry name" value="RRM_1"/>
    <property type="match status" value="1"/>
</dbReference>
<feature type="region of interest" description="Disordered" evidence="6">
    <location>
        <begin position="150"/>
        <end position="212"/>
    </location>
</feature>
<dbReference type="OrthoDB" id="79367at2759"/>
<dbReference type="EMBL" id="JAEUBF010001156">
    <property type="protein sequence ID" value="KAH3672338.1"/>
    <property type="molecule type" value="Genomic_DNA"/>
</dbReference>
<feature type="compositionally biased region" description="Polar residues" evidence="6">
    <location>
        <begin position="257"/>
        <end position="266"/>
    </location>
</feature>
<dbReference type="SMART" id="SM00582">
    <property type="entry name" value="RPR"/>
    <property type="match status" value="1"/>
</dbReference>
<dbReference type="SUPFAM" id="SSF48464">
    <property type="entry name" value="ENTH/VHS domain"/>
    <property type="match status" value="1"/>
</dbReference>
<evidence type="ECO:0000256" key="6">
    <source>
        <dbReference type="SAM" id="MobiDB-lite"/>
    </source>
</evidence>
<evidence type="ECO:0000313" key="10">
    <source>
        <dbReference type="Proteomes" id="UP000769528"/>
    </source>
</evidence>
<gene>
    <name evidence="9" type="ORF">WICMUC_004310</name>
</gene>
<dbReference type="SMART" id="SM00360">
    <property type="entry name" value="RRM"/>
    <property type="match status" value="1"/>
</dbReference>
<evidence type="ECO:0000259" key="8">
    <source>
        <dbReference type="PROSITE" id="PS51391"/>
    </source>
</evidence>
<dbReference type="GO" id="GO:0000993">
    <property type="term" value="F:RNA polymerase II complex binding"/>
    <property type="evidence" value="ECO:0007669"/>
    <property type="project" value="InterPro"/>
</dbReference>
<dbReference type="GO" id="GO:0005849">
    <property type="term" value="C:mRNA cleavage factor complex"/>
    <property type="evidence" value="ECO:0007669"/>
    <property type="project" value="TreeGrafter"/>
</dbReference>
<dbReference type="InterPro" id="IPR045154">
    <property type="entry name" value="PCF11-like"/>
</dbReference>
<dbReference type="GO" id="GO:0031124">
    <property type="term" value="P:mRNA 3'-end processing"/>
    <property type="evidence" value="ECO:0007669"/>
    <property type="project" value="InterPro"/>
</dbReference>
<feature type="region of interest" description="Disordered" evidence="6">
    <location>
        <begin position="230"/>
        <end position="334"/>
    </location>
</feature>
<feature type="region of interest" description="Disordered" evidence="6">
    <location>
        <begin position="543"/>
        <end position="569"/>
    </location>
</feature>
<dbReference type="GO" id="GO:0010629">
    <property type="term" value="P:negative regulation of gene expression"/>
    <property type="evidence" value="ECO:0007669"/>
    <property type="project" value="UniProtKB-ARBA"/>
</dbReference>
<feature type="compositionally biased region" description="Basic and acidic residues" evidence="6">
    <location>
        <begin position="247"/>
        <end position="256"/>
    </location>
</feature>
<keyword evidence="4" id="KW-0539">Nucleus</keyword>
<name>A0A9P8PHH2_9ASCO</name>
<keyword evidence="2" id="KW-0597">Phosphoprotein</keyword>
<evidence type="ECO:0000256" key="5">
    <source>
        <dbReference type="PROSITE-ProRule" id="PRU00176"/>
    </source>
</evidence>
<reference evidence="9" key="1">
    <citation type="journal article" date="2021" name="Open Biol.">
        <title>Shared evolutionary footprints suggest mitochondrial oxidative damage underlies multiple complex I losses in fungi.</title>
        <authorList>
            <person name="Schikora-Tamarit M.A."/>
            <person name="Marcet-Houben M."/>
            <person name="Nosek J."/>
            <person name="Gabaldon T."/>
        </authorList>
    </citation>
    <scope>NUCLEOTIDE SEQUENCE</scope>
    <source>
        <strain evidence="9">CBS6341</strain>
    </source>
</reference>
<dbReference type="InterPro" id="IPR012677">
    <property type="entry name" value="Nucleotide-bd_a/b_plait_sf"/>
</dbReference>
<dbReference type="PROSITE" id="PS50102">
    <property type="entry name" value="RRM"/>
    <property type="match status" value="1"/>
</dbReference>
<dbReference type="InterPro" id="IPR006569">
    <property type="entry name" value="CID_dom"/>
</dbReference>
<comment type="subcellular location">
    <subcellularLocation>
        <location evidence="1">Nucleus</location>
    </subcellularLocation>
</comment>
<dbReference type="InterPro" id="IPR000504">
    <property type="entry name" value="RRM_dom"/>
</dbReference>
<dbReference type="InterPro" id="IPR035979">
    <property type="entry name" value="RBD_domain_sf"/>
</dbReference>
<organism evidence="9 10">
    <name type="scientific">Wickerhamomyces mucosus</name>
    <dbReference type="NCBI Taxonomy" id="1378264"/>
    <lineage>
        <taxon>Eukaryota</taxon>
        <taxon>Fungi</taxon>
        <taxon>Dikarya</taxon>
        <taxon>Ascomycota</taxon>
        <taxon>Saccharomycotina</taxon>
        <taxon>Saccharomycetes</taxon>
        <taxon>Phaffomycetales</taxon>
        <taxon>Wickerhamomycetaceae</taxon>
        <taxon>Wickerhamomyces</taxon>
    </lineage>
</organism>
<feature type="region of interest" description="Disordered" evidence="6">
    <location>
        <begin position="485"/>
        <end position="519"/>
    </location>
</feature>
<dbReference type="PANTHER" id="PTHR15921:SF3">
    <property type="entry name" value="PRE-MRNA CLEAVAGE COMPLEX 2 PROTEIN PCF11"/>
    <property type="match status" value="1"/>
</dbReference>
<dbReference type="InterPro" id="IPR048892">
    <property type="entry name" value="Nrd1_Seb1_dom2"/>
</dbReference>
<comment type="caution">
    <text evidence="9">The sequence shown here is derived from an EMBL/GenBank/DDBJ whole genome shotgun (WGS) entry which is preliminary data.</text>
</comment>
<proteinExistence type="predicted"/>
<dbReference type="Proteomes" id="UP000769528">
    <property type="component" value="Unassembled WGS sequence"/>
</dbReference>
<evidence type="ECO:0000256" key="2">
    <source>
        <dbReference type="ARBA" id="ARBA00022553"/>
    </source>
</evidence>